<organism evidence="7 8">
    <name type="scientific">Phrynocephalus forsythii</name>
    <dbReference type="NCBI Taxonomy" id="171643"/>
    <lineage>
        <taxon>Eukaryota</taxon>
        <taxon>Metazoa</taxon>
        <taxon>Chordata</taxon>
        <taxon>Craniata</taxon>
        <taxon>Vertebrata</taxon>
        <taxon>Euteleostomi</taxon>
        <taxon>Lepidosauria</taxon>
        <taxon>Squamata</taxon>
        <taxon>Bifurcata</taxon>
        <taxon>Unidentata</taxon>
        <taxon>Episquamata</taxon>
        <taxon>Toxicofera</taxon>
        <taxon>Iguania</taxon>
        <taxon>Acrodonta</taxon>
        <taxon>Agamidae</taxon>
        <taxon>Agaminae</taxon>
        <taxon>Phrynocephalus</taxon>
    </lineage>
</organism>
<feature type="transmembrane region" description="Helical" evidence="6">
    <location>
        <begin position="189"/>
        <end position="210"/>
    </location>
</feature>
<feature type="transmembrane region" description="Helical" evidence="6">
    <location>
        <begin position="133"/>
        <end position="154"/>
    </location>
</feature>
<dbReference type="PANTHER" id="PTHR23112:SF0">
    <property type="entry name" value="TRANSMEMBRANE PROTEIN 116"/>
    <property type="match status" value="1"/>
</dbReference>
<accession>A0A9Q0XEF7</accession>
<name>A0A9Q0XEF7_9SAUR</name>
<comment type="caution">
    <text evidence="7">The sequence shown here is derived from an EMBL/GenBank/DDBJ whole genome shotgun (WGS) entry which is preliminary data.</text>
</comment>
<feature type="region of interest" description="Disordered" evidence="5">
    <location>
        <begin position="65"/>
        <end position="84"/>
    </location>
</feature>
<evidence type="ECO:0000256" key="5">
    <source>
        <dbReference type="SAM" id="MobiDB-lite"/>
    </source>
</evidence>
<feature type="transmembrane region" description="Helical" evidence="6">
    <location>
        <begin position="98"/>
        <end position="121"/>
    </location>
</feature>
<gene>
    <name evidence="7" type="ORF">JRQ81_007897</name>
</gene>
<evidence type="ECO:0000313" key="7">
    <source>
        <dbReference type="EMBL" id="KAJ7309826.1"/>
    </source>
</evidence>
<dbReference type="Gene3D" id="1.20.1070.10">
    <property type="entry name" value="Rhodopsin 7-helix transmembrane proteins"/>
    <property type="match status" value="1"/>
</dbReference>
<feature type="transmembrane region" description="Helical" evidence="6">
    <location>
        <begin position="273"/>
        <end position="299"/>
    </location>
</feature>
<comment type="subcellular location">
    <subcellularLocation>
        <location evidence="1">Membrane</location>
        <topology evidence="1">Multi-pass membrane protein</topology>
    </subcellularLocation>
</comment>
<dbReference type="GO" id="GO:0004930">
    <property type="term" value="F:G protein-coupled receptor activity"/>
    <property type="evidence" value="ECO:0007669"/>
    <property type="project" value="TreeGrafter"/>
</dbReference>
<dbReference type="Proteomes" id="UP001142489">
    <property type="component" value="Unassembled WGS sequence"/>
</dbReference>
<dbReference type="AlphaFoldDB" id="A0A9Q0XEF7"/>
<dbReference type="OrthoDB" id="10070607at2759"/>
<dbReference type="PANTHER" id="PTHR23112">
    <property type="entry name" value="G PROTEIN-COUPLED RECEPTOR 157-RELATED"/>
    <property type="match status" value="1"/>
</dbReference>
<reference evidence="7" key="1">
    <citation type="journal article" date="2023" name="DNA Res.">
        <title>Chromosome-level genome assembly of Phrynocephalus forsythii using third-generation DNA sequencing and Hi-C analysis.</title>
        <authorList>
            <person name="Qi Y."/>
            <person name="Zhao W."/>
            <person name="Zhao Y."/>
            <person name="Niu C."/>
            <person name="Cao S."/>
            <person name="Zhang Y."/>
        </authorList>
    </citation>
    <scope>NUCLEOTIDE SEQUENCE</scope>
    <source>
        <tissue evidence="7">Muscle</tissue>
    </source>
</reference>
<dbReference type="SUPFAM" id="SSF81321">
    <property type="entry name" value="Family A G protein-coupled receptor-like"/>
    <property type="match status" value="1"/>
</dbReference>
<evidence type="ECO:0000256" key="1">
    <source>
        <dbReference type="ARBA" id="ARBA00004141"/>
    </source>
</evidence>
<evidence type="ECO:0000256" key="2">
    <source>
        <dbReference type="ARBA" id="ARBA00022692"/>
    </source>
</evidence>
<evidence type="ECO:0000256" key="6">
    <source>
        <dbReference type="SAM" id="Phobius"/>
    </source>
</evidence>
<evidence type="ECO:0000256" key="3">
    <source>
        <dbReference type="ARBA" id="ARBA00022989"/>
    </source>
</evidence>
<dbReference type="GO" id="GO:0007189">
    <property type="term" value="P:adenylate cyclase-activating G protein-coupled receptor signaling pathway"/>
    <property type="evidence" value="ECO:0007669"/>
    <property type="project" value="TreeGrafter"/>
</dbReference>
<evidence type="ECO:0008006" key="9">
    <source>
        <dbReference type="Google" id="ProtNLM"/>
    </source>
</evidence>
<keyword evidence="3 6" id="KW-1133">Transmembrane helix</keyword>
<dbReference type="GO" id="GO:0005886">
    <property type="term" value="C:plasma membrane"/>
    <property type="evidence" value="ECO:0007669"/>
    <property type="project" value="TreeGrafter"/>
</dbReference>
<evidence type="ECO:0000256" key="4">
    <source>
        <dbReference type="ARBA" id="ARBA00023136"/>
    </source>
</evidence>
<sequence length="348" mass="37874">MLRSIPGPGGVGDRRGGTHHQPASQGAGEAEEAARGSFPRACLLACSPSRPLRLAGWLAGQHGSRDALPARHRPRPPPPQHPLAQQVNWPQFYAVVHWIQAVTAALSVIGSSSVIGYAVFQNGARTPEVLNRLGRRAVIFSSAIPLTLMIPAFGVGNHYECYQNITRKHGCLLMRTDFSGPKQPPCASMSYYSITVFLVSFLATFLSILVSQVGALKAAWPFVISTGYMGDCQRAMIKMVEQGVVLYPVVFLCCWGPAFILGIIELVQVQNDTVYMVFCVLEALTASSQGLLNCAVYGWTQHMSRCLKREACRDVDTQTPLLRSQKRFYASTFQTHPPSGPQTASAAL</sequence>
<dbReference type="EMBL" id="JAPFRF010000016">
    <property type="protein sequence ID" value="KAJ7309826.1"/>
    <property type="molecule type" value="Genomic_DNA"/>
</dbReference>
<feature type="transmembrane region" description="Helical" evidence="6">
    <location>
        <begin position="244"/>
        <end position="267"/>
    </location>
</feature>
<proteinExistence type="predicted"/>
<keyword evidence="8" id="KW-1185">Reference proteome</keyword>
<protein>
    <recommendedName>
        <fullName evidence="9">Transmembrane protein 116</fullName>
    </recommendedName>
</protein>
<evidence type="ECO:0000313" key="8">
    <source>
        <dbReference type="Proteomes" id="UP001142489"/>
    </source>
</evidence>
<keyword evidence="4 6" id="KW-0472">Membrane</keyword>
<keyword evidence="2 6" id="KW-0812">Transmembrane</keyword>
<feature type="region of interest" description="Disordered" evidence="5">
    <location>
        <begin position="1"/>
        <end position="32"/>
    </location>
</feature>